<evidence type="ECO:0000256" key="9">
    <source>
        <dbReference type="ARBA" id="ARBA00022989"/>
    </source>
</evidence>
<name>A0A099JVT2_9MICO</name>
<evidence type="ECO:0000256" key="14">
    <source>
        <dbReference type="ARBA" id="ARBA00042865"/>
    </source>
</evidence>
<dbReference type="GO" id="GO:0046872">
    <property type="term" value="F:metal ion binding"/>
    <property type="evidence" value="ECO:0007669"/>
    <property type="project" value="UniProtKB-KW"/>
</dbReference>
<dbReference type="InterPro" id="IPR043538">
    <property type="entry name" value="XYLT"/>
</dbReference>
<evidence type="ECO:0000256" key="7">
    <source>
        <dbReference type="ARBA" id="ARBA00022824"/>
    </source>
</evidence>
<evidence type="ECO:0000313" key="17">
    <source>
        <dbReference type="Proteomes" id="UP000029864"/>
    </source>
</evidence>
<dbReference type="GO" id="GO:0030158">
    <property type="term" value="F:protein xylosyltransferase activity"/>
    <property type="evidence" value="ECO:0007669"/>
    <property type="project" value="InterPro"/>
</dbReference>
<keyword evidence="6" id="KW-0479">Metal-binding</keyword>
<keyword evidence="13" id="KW-0325">Glycoprotein</keyword>
<sequence>MPAPAIAFLVLAHADPEQVKRLVARLKPHDVFIHVDAKTTLDAAWAQVDAQLIPNRVPVYWAGFSQVHATLALLKAALATNTVYDRIVLLSGACYPSRPLPELEDLFRTNPGRNFIKYVHVRESAHLSTLIDHVYFRGGILPWRATTRSRALLLAERVLRKCLEKASSLVTRKPLAGWTPFHGSAYWAITPEAGQHILDTVAGSRGQALEKYYRRAFASDEQFFHTIIGNSSFAECSTGPQEFLGRGTYRMGNLHLVDPSLTKWFGPGDLQMVTQSPMYFVRKVRSSTSAGLLDALDQRAGEVTKAPQ</sequence>
<accession>A0A099JVT2</accession>
<keyword evidence="8" id="KW-0735">Signal-anchor</keyword>
<keyword evidence="5" id="KW-0812">Transmembrane</keyword>
<evidence type="ECO:0000256" key="4">
    <source>
        <dbReference type="ARBA" id="ARBA00022679"/>
    </source>
</evidence>
<dbReference type="STRING" id="1001240.GY21_01560"/>
<dbReference type="Pfam" id="PF02485">
    <property type="entry name" value="Branch"/>
    <property type="match status" value="1"/>
</dbReference>
<dbReference type="OrthoDB" id="7943907at2"/>
<keyword evidence="9" id="KW-1133">Transmembrane helix</keyword>
<evidence type="ECO:0000313" key="16">
    <source>
        <dbReference type="EMBL" id="MBB5642399.1"/>
    </source>
</evidence>
<dbReference type="InterPro" id="IPR003406">
    <property type="entry name" value="Glyco_trans_14"/>
</dbReference>
<keyword evidence="17" id="KW-1185">Reference proteome</keyword>
<keyword evidence="12" id="KW-1015">Disulfide bond</keyword>
<evidence type="ECO:0000256" key="10">
    <source>
        <dbReference type="ARBA" id="ARBA00023034"/>
    </source>
</evidence>
<dbReference type="Proteomes" id="UP000561726">
    <property type="component" value="Unassembled WGS sequence"/>
</dbReference>
<keyword evidence="11" id="KW-0472">Membrane</keyword>
<dbReference type="RefSeq" id="WP_035834734.1">
    <property type="nucleotide sequence ID" value="NZ_JACHBQ010000001.1"/>
</dbReference>
<dbReference type="GO" id="GO:0015012">
    <property type="term" value="P:heparan sulfate proteoglycan biosynthetic process"/>
    <property type="evidence" value="ECO:0007669"/>
    <property type="project" value="TreeGrafter"/>
</dbReference>
<comment type="subcellular location">
    <subcellularLocation>
        <location evidence="2">Endoplasmic reticulum membrane</location>
        <topology evidence="2">Single-pass type II membrane protein</topology>
    </subcellularLocation>
    <subcellularLocation>
        <location evidence="1">Golgi apparatus membrane</location>
        <topology evidence="1">Single-pass type II membrane protein</topology>
    </subcellularLocation>
</comment>
<dbReference type="PANTHER" id="PTHR46025:SF3">
    <property type="entry name" value="XYLOSYLTRANSFERASE OXT"/>
    <property type="match status" value="1"/>
</dbReference>
<keyword evidence="7" id="KW-0256">Endoplasmic reticulum</keyword>
<dbReference type="GO" id="GO:0050650">
    <property type="term" value="P:chondroitin sulfate proteoglycan biosynthetic process"/>
    <property type="evidence" value="ECO:0007669"/>
    <property type="project" value="TreeGrafter"/>
</dbReference>
<proteinExistence type="predicted"/>
<keyword evidence="4" id="KW-0808">Transferase</keyword>
<comment type="caution">
    <text evidence="15">The sequence shown here is derived from an EMBL/GenBank/DDBJ whole genome shotgun (WGS) entry which is preliminary data.</text>
</comment>
<evidence type="ECO:0000256" key="1">
    <source>
        <dbReference type="ARBA" id="ARBA00004323"/>
    </source>
</evidence>
<gene>
    <name evidence="16" type="ORF">BJ997_002947</name>
    <name evidence="15" type="ORF">GY21_01560</name>
</gene>
<dbReference type="GO" id="GO:0016020">
    <property type="term" value="C:membrane"/>
    <property type="evidence" value="ECO:0007669"/>
    <property type="project" value="InterPro"/>
</dbReference>
<dbReference type="EMBL" id="JPXF01000003">
    <property type="protein sequence ID" value="KGJ81787.1"/>
    <property type="molecule type" value="Genomic_DNA"/>
</dbReference>
<evidence type="ECO:0000256" key="12">
    <source>
        <dbReference type="ARBA" id="ARBA00023157"/>
    </source>
</evidence>
<evidence type="ECO:0000313" key="15">
    <source>
        <dbReference type="EMBL" id="KGJ81787.1"/>
    </source>
</evidence>
<keyword evidence="10" id="KW-0333">Golgi apparatus</keyword>
<dbReference type="EMBL" id="JACHBQ010000001">
    <property type="protein sequence ID" value="MBB5642399.1"/>
    <property type="molecule type" value="Genomic_DNA"/>
</dbReference>
<evidence type="ECO:0000256" key="3">
    <source>
        <dbReference type="ARBA" id="ARBA00022676"/>
    </source>
</evidence>
<reference evidence="16 18" key="2">
    <citation type="submission" date="2020-08" db="EMBL/GenBank/DDBJ databases">
        <title>Sequencing the genomes of 1000 actinobacteria strains.</title>
        <authorList>
            <person name="Klenk H.-P."/>
        </authorList>
    </citation>
    <scope>NUCLEOTIDE SEQUENCE [LARGE SCALE GENOMIC DNA]</scope>
    <source>
        <strain evidence="16 18">DSM 21065</strain>
    </source>
</reference>
<protein>
    <recommendedName>
        <fullName evidence="14">Peptide O-xylosyltransferase</fullName>
    </recommendedName>
</protein>
<evidence type="ECO:0000256" key="6">
    <source>
        <dbReference type="ARBA" id="ARBA00022723"/>
    </source>
</evidence>
<evidence type="ECO:0000256" key="8">
    <source>
        <dbReference type="ARBA" id="ARBA00022968"/>
    </source>
</evidence>
<evidence type="ECO:0000256" key="13">
    <source>
        <dbReference type="ARBA" id="ARBA00023180"/>
    </source>
</evidence>
<dbReference type="PANTHER" id="PTHR46025">
    <property type="entry name" value="XYLOSYLTRANSFERASE OXT"/>
    <property type="match status" value="1"/>
</dbReference>
<evidence type="ECO:0000256" key="5">
    <source>
        <dbReference type="ARBA" id="ARBA00022692"/>
    </source>
</evidence>
<keyword evidence="3" id="KW-0328">Glycosyltransferase</keyword>
<evidence type="ECO:0000256" key="2">
    <source>
        <dbReference type="ARBA" id="ARBA00004648"/>
    </source>
</evidence>
<dbReference type="Proteomes" id="UP000029864">
    <property type="component" value="Unassembled WGS sequence"/>
</dbReference>
<evidence type="ECO:0000313" key="18">
    <source>
        <dbReference type="Proteomes" id="UP000561726"/>
    </source>
</evidence>
<evidence type="ECO:0000256" key="11">
    <source>
        <dbReference type="ARBA" id="ARBA00023136"/>
    </source>
</evidence>
<reference evidence="15 17" key="1">
    <citation type="submission" date="2014-08" db="EMBL/GenBank/DDBJ databases">
        <authorList>
            <person name="Sisinthy S."/>
        </authorList>
    </citation>
    <scope>NUCLEOTIDE SEQUENCE [LARGE SCALE GENOMIC DNA]</scope>
    <source>
        <strain evidence="15 17">RuG17</strain>
    </source>
</reference>
<dbReference type="eggNOG" id="ENOG5031T55">
    <property type="taxonomic scope" value="Bacteria"/>
</dbReference>
<dbReference type="AlphaFoldDB" id="A0A099JVT2"/>
<organism evidence="15 17">
    <name type="scientific">Cryobacterium roopkundense</name>
    <dbReference type="NCBI Taxonomy" id="1001240"/>
    <lineage>
        <taxon>Bacteria</taxon>
        <taxon>Bacillati</taxon>
        <taxon>Actinomycetota</taxon>
        <taxon>Actinomycetes</taxon>
        <taxon>Micrococcales</taxon>
        <taxon>Microbacteriaceae</taxon>
        <taxon>Cryobacterium</taxon>
    </lineage>
</organism>